<evidence type="ECO:0000256" key="1">
    <source>
        <dbReference type="ARBA" id="ARBA00003820"/>
    </source>
</evidence>
<dbReference type="EMBL" id="JALJXV010000006">
    <property type="protein sequence ID" value="MCP1675605.1"/>
    <property type="molecule type" value="Genomic_DNA"/>
</dbReference>
<dbReference type="GO" id="GO:0071973">
    <property type="term" value="P:bacterial-type flagellum-dependent cell motility"/>
    <property type="evidence" value="ECO:0007669"/>
    <property type="project" value="InterPro"/>
</dbReference>
<feature type="transmembrane region" description="Helical" evidence="14">
    <location>
        <begin position="461"/>
        <end position="480"/>
    </location>
</feature>
<comment type="subcellular location">
    <subcellularLocation>
        <location evidence="2 12">Bacterial flagellum basal body</location>
    </subcellularLocation>
    <subcellularLocation>
        <location evidence="3">Cell membrane</location>
        <topology evidence="3">Multi-pass membrane protein</topology>
    </subcellularLocation>
</comment>
<comment type="caution">
    <text evidence="17">The sequence shown here is derived from an EMBL/GenBank/DDBJ whole genome shotgun (WGS) entry which is preliminary data.</text>
</comment>
<dbReference type="PIRSF" id="PIRSF004862">
    <property type="entry name" value="FliF"/>
    <property type="match status" value="1"/>
</dbReference>
<name>A0AAE3KBI6_9GAMM</name>
<comment type="function">
    <text evidence="1 12">The M ring may be actively involved in energy transduction.</text>
</comment>
<dbReference type="AlphaFoldDB" id="A0AAE3KBI6"/>
<keyword evidence="7 14" id="KW-0812">Transmembrane</keyword>
<evidence type="ECO:0000256" key="2">
    <source>
        <dbReference type="ARBA" id="ARBA00004117"/>
    </source>
</evidence>
<evidence type="ECO:0000256" key="12">
    <source>
        <dbReference type="PIRNR" id="PIRNR004862"/>
    </source>
</evidence>
<comment type="subunit">
    <text evidence="11">The basal body constitutes a major portion of the flagellar organelle and consists of four rings (L,P,S, and M) mounted on a central rod. The M ring is integral to the inner membrane of the cell and may be connected to the flagellar rod via the S ring. The S (supramembrane ring) lies just distal to the M ring. The L and P rings lie in the outer membrane and the periplasmic space, respectively.</text>
</comment>
<evidence type="ECO:0000256" key="10">
    <source>
        <dbReference type="ARBA" id="ARBA00023143"/>
    </source>
</evidence>
<dbReference type="PRINTS" id="PR01009">
    <property type="entry name" value="FLGMRINGFLIF"/>
</dbReference>
<keyword evidence="10 12" id="KW-0975">Bacterial flagellum</keyword>
<feature type="region of interest" description="Disordered" evidence="13">
    <location>
        <begin position="305"/>
        <end position="331"/>
    </location>
</feature>
<protein>
    <recommendedName>
        <fullName evidence="5 12">Flagellar M-ring protein</fullName>
    </recommendedName>
</protein>
<dbReference type="NCBIfam" id="TIGR00206">
    <property type="entry name" value="fliF"/>
    <property type="match status" value="1"/>
</dbReference>
<dbReference type="Pfam" id="PF08345">
    <property type="entry name" value="YscJ_FliF_C"/>
    <property type="match status" value="1"/>
</dbReference>
<dbReference type="GO" id="GO:0009431">
    <property type="term" value="C:bacterial-type flagellum basal body, MS ring"/>
    <property type="evidence" value="ECO:0007669"/>
    <property type="project" value="InterPro"/>
</dbReference>
<evidence type="ECO:0000313" key="18">
    <source>
        <dbReference type="Proteomes" id="UP001205843"/>
    </source>
</evidence>
<proteinExistence type="inferred from homology"/>
<dbReference type="RefSeq" id="WP_253479194.1">
    <property type="nucleotide sequence ID" value="NZ_JALJXV010000006.1"/>
</dbReference>
<keyword evidence="9 14" id="KW-0472">Membrane</keyword>
<dbReference type="InterPro" id="IPR006182">
    <property type="entry name" value="FliF_N_dom"/>
</dbReference>
<feature type="compositionally biased region" description="Polar residues" evidence="13">
    <location>
        <begin position="1"/>
        <end position="12"/>
    </location>
</feature>
<dbReference type="Proteomes" id="UP001205843">
    <property type="component" value="Unassembled WGS sequence"/>
</dbReference>
<accession>A0AAE3KBI6</accession>
<evidence type="ECO:0000256" key="11">
    <source>
        <dbReference type="ARBA" id="ARBA00025936"/>
    </source>
</evidence>
<evidence type="ECO:0000256" key="6">
    <source>
        <dbReference type="ARBA" id="ARBA00022475"/>
    </source>
</evidence>
<dbReference type="PANTHER" id="PTHR30046:SF0">
    <property type="entry name" value="FLAGELLAR M-RING PROTEIN"/>
    <property type="match status" value="1"/>
</dbReference>
<dbReference type="Pfam" id="PF01514">
    <property type="entry name" value="YscJ_FliF"/>
    <property type="match status" value="1"/>
</dbReference>
<dbReference type="InterPro" id="IPR043427">
    <property type="entry name" value="YscJ/FliF"/>
</dbReference>
<keyword evidence="8 14" id="KW-1133">Transmembrane helix</keyword>
<keyword evidence="17" id="KW-0969">Cilium</keyword>
<dbReference type="InterPro" id="IPR045851">
    <property type="entry name" value="AMP-bd_C_sf"/>
</dbReference>
<evidence type="ECO:0000259" key="15">
    <source>
        <dbReference type="Pfam" id="PF01514"/>
    </source>
</evidence>
<feature type="region of interest" description="Disordered" evidence="13">
    <location>
        <begin position="1"/>
        <end position="26"/>
    </location>
</feature>
<evidence type="ECO:0000256" key="9">
    <source>
        <dbReference type="ARBA" id="ARBA00023136"/>
    </source>
</evidence>
<evidence type="ECO:0000256" key="3">
    <source>
        <dbReference type="ARBA" id="ARBA00004651"/>
    </source>
</evidence>
<feature type="domain" description="Flagellar M-ring N-terminal" evidence="15">
    <location>
        <begin position="60"/>
        <end position="235"/>
    </location>
</feature>
<evidence type="ECO:0000256" key="13">
    <source>
        <dbReference type="SAM" id="MobiDB-lite"/>
    </source>
</evidence>
<feature type="domain" description="Flagellar M-ring C-terminal" evidence="16">
    <location>
        <begin position="268"/>
        <end position="436"/>
    </location>
</feature>
<keyword evidence="17" id="KW-0966">Cell projection</keyword>
<dbReference type="Gene3D" id="3.30.300.30">
    <property type="match status" value="1"/>
</dbReference>
<keyword evidence="6" id="KW-1003">Cell membrane</keyword>
<organism evidence="17 18">
    <name type="scientific">Natronocella acetinitrilica</name>
    <dbReference type="NCBI Taxonomy" id="414046"/>
    <lineage>
        <taxon>Bacteria</taxon>
        <taxon>Pseudomonadati</taxon>
        <taxon>Pseudomonadota</taxon>
        <taxon>Gammaproteobacteria</taxon>
        <taxon>Chromatiales</taxon>
        <taxon>Ectothiorhodospiraceae</taxon>
        <taxon>Natronocella</taxon>
    </lineage>
</organism>
<reference evidence="17" key="1">
    <citation type="submission" date="2022-03" db="EMBL/GenBank/DDBJ databases">
        <title>Genomic Encyclopedia of Type Strains, Phase III (KMG-III): the genomes of soil and plant-associated and newly described type strains.</title>
        <authorList>
            <person name="Whitman W."/>
        </authorList>
    </citation>
    <scope>NUCLEOTIDE SEQUENCE</scope>
    <source>
        <strain evidence="17">ANL 6-2</strain>
    </source>
</reference>
<feature type="compositionally biased region" description="Basic and acidic residues" evidence="13">
    <location>
        <begin position="17"/>
        <end position="26"/>
    </location>
</feature>
<feature type="region of interest" description="Disordered" evidence="13">
    <location>
        <begin position="488"/>
        <end position="517"/>
    </location>
</feature>
<keyword evidence="18" id="KW-1185">Reference proteome</keyword>
<comment type="similarity">
    <text evidence="4 12">Belongs to the FliF family.</text>
</comment>
<evidence type="ECO:0000256" key="5">
    <source>
        <dbReference type="ARBA" id="ARBA00017949"/>
    </source>
</evidence>
<evidence type="ECO:0000256" key="8">
    <source>
        <dbReference type="ARBA" id="ARBA00022989"/>
    </source>
</evidence>
<dbReference type="InterPro" id="IPR000067">
    <property type="entry name" value="FlgMring_FliF"/>
</dbReference>
<feature type="transmembrane region" description="Helical" evidence="14">
    <location>
        <begin position="39"/>
        <end position="59"/>
    </location>
</feature>
<evidence type="ECO:0000256" key="4">
    <source>
        <dbReference type="ARBA" id="ARBA00007971"/>
    </source>
</evidence>
<sequence length="565" mass="61458">MADAQALTTTDQGMLRGDSRAGGKRPWDGLMNGAATRQIGLIAGLAIAMAMVVGIFFWAQQPVYRTVFGSLPESDRAAVVEALQASDREYRLDRNTGAIQVPATQVHETRLYLAGQGLPKGQGVGYEMLQEDQRFGTSQFMETARFQRALETELARSIGSLSAVEQARVHLAMPRETVFIRETSQPSASVVVTLAAGRRLNENQVAAIVHLVASSVPEMSEERVTVVDQRGDLLTQDSMGDAMGLSARQFEYQQWVERSYAQRIEDLLTPMVGAGRVRARVNTLIDFDHEEITQETFDPDTTVIRSEQTSEERREAGGRAEGVPGALTNQPPGAGQIGGEDAFMAESIFPFNTSNQATRNFEVGRTVRHNRRAQGGIERLTVAVLVDQPMVAGDDGEMVREAMSDVQIQRLTALIQDAIGFDGTRGDSINVIDAAFQEPEAEVIPEPALWEQPLALELGRWMIAAIVALALIFMVIRPMVNGLLGRGASKQPQGEQQAGLPAAESGVDTRRLTGPDMESGTIEQTAAINNADHKAKIDAARQIIDQEPALAANLIKNWLNDDDGK</sequence>
<keyword evidence="17" id="KW-0282">Flagellum</keyword>
<evidence type="ECO:0000256" key="14">
    <source>
        <dbReference type="SAM" id="Phobius"/>
    </source>
</evidence>
<evidence type="ECO:0000259" key="16">
    <source>
        <dbReference type="Pfam" id="PF08345"/>
    </source>
</evidence>
<dbReference type="PANTHER" id="PTHR30046">
    <property type="entry name" value="FLAGELLAR M-RING PROTEIN"/>
    <property type="match status" value="1"/>
</dbReference>
<evidence type="ECO:0000256" key="7">
    <source>
        <dbReference type="ARBA" id="ARBA00022692"/>
    </source>
</evidence>
<feature type="compositionally biased region" description="Basic and acidic residues" evidence="13">
    <location>
        <begin position="308"/>
        <end position="318"/>
    </location>
</feature>
<dbReference type="InterPro" id="IPR013556">
    <property type="entry name" value="Flag_M-ring_C"/>
</dbReference>
<gene>
    <name evidence="17" type="ORF">J2T57_002755</name>
</gene>
<dbReference type="GO" id="GO:0005886">
    <property type="term" value="C:plasma membrane"/>
    <property type="evidence" value="ECO:0007669"/>
    <property type="project" value="UniProtKB-SubCell"/>
</dbReference>
<dbReference type="GO" id="GO:0003774">
    <property type="term" value="F:cytoskeletal motor activity"/>
    <property type="evidence" value="ECO:0007669"/>
    <property type="project" value="InterPro"/>
</dbReference>
<evidence type="ECO:0000313" key="17">
    <source>
        <dbReference type="EMBL" id="MCP1675605.1"/>
    </source>
</evidence>